<dbReference type="InterPro" id="IPR036259">
    <property type="entry name" value="MFS_trans_sf"/>
</dbReference>
<name>A0ABN1WAK3_9PSEU</name>
<comment type="subcellular location">
    <subcellularLocation>
        <location evidence="1">Endomembrane system</location>
        <topology evidence="1">Multi-pass membrane protein</topology>
    </subcellularLocation>
</comment>
<feature type="transmembrane region" description="Helical" evidence="7">
    <location>
        <begin position="261"/>
        <end position="282"/>
    </location>
</feature>
<dbReference type="EMBL" id="BAAALN010000006">
    <property type="protein sequence ID" value="GAA1239333.1"/>
    <property type="molecule type" value="Genomic_DNA"/>
</dbReference>
<evidence type="ECO:0000256" key="4">
    <source>
        <dbReference type="ARBA" id="ARBA00022692"/>
    </source>
</evidence>
<keyword evidence="5 7" id="KW-1133">Transmembrane helix</keyword>
<keyword evidence="4 7" id="KW-0812">Transmembrane</keyword>
<evidence type="ECO:0000256" key="6">
    <source>
        <dbReference type="ARBA" id="ARBA00023136"/>
    </source>
</evidence>
<evidence type="ECO:0000313" key="8">
    <source>
        <dbReference type="EMBL" id="GAA1239333.1"/>
    </source>
</evidence>
<evidence type="ECO:0000313" key="9">
    <source>
        <dbReference type="Proteomes" id="UP001500653"/>
    </source>
</evidence>
<reference evidence="8 9" key="1">
    <citation type="journal article" date="2019" name="Int. J. Syst. Evol. Microbiol.">
        <title>The Global Catalogue of Microorganisms (GCM) 10K type strain sequencing project: providing services to taxonomists for standard genome sequencing and annotation.</title>
        <authorList>
            <consortium name="The Broad Institute Genomics Platform"/>
            <consortium name="The Broad Institute Genome Sequencing Center for Infectious Disease"/>
            <person name="Wu L."/>
            <person name="Ma J."/>
        </authorList>
    </citation>
    <scope>NUCLEOTIDE SEQUENCE [LARGE SCALE GENOMIC DNA]</scope>
    <source>
        <strain evidence="8 9">JCM 13023</strain>
    </source>
</reference>
<dbReference type="SUPFAM" id="SSF103473">
    <property type="entry name" value="MFS general substrate transporter"/>
    <property type="match status" value="1"/>
</dbReference>
<dbReference type="Proteomes" id="UP001500653">
    <property type="component" value="Unassembled WGS sequence"/>
</dbReference>
<feature type="transmembrane region" description="Helical" evidence="7">
    <location>
        <begin position="205"/>
        <end position="226"/>
    </location>
</feature>
<keyword evidence="3" id="KW-0813">Transport</keyword>
<feature type="transmembrane region" description="Helical" evidence="7">
    <location>
        <begin position="43"/>
        <end position="60"/>
    </location>
</feature>
<evidence type="ECO:0000256" key="1">
    <source>
        <dbReference type="ARBA" id="ARBA00004127"/>
    </source>
</evidence>
<dbReference type="RefSeq" id="WP_253862346.1">
    <property type="nucleotide sequence ID" value="NZ_JAMTCQ010000008.1"/>
</dbReference>
<feature type="transmembrane region" description="Helical" evidence="7">
    <location>
        <begin position="323"/>
        <end position="344"/>
    </location>
</feature>
<feature type="transmembrane region" description="Helical" evidence="7">
    <location>
        <begin position="12"/>
        <end position="31"/>
    </location>
</feature>
<organism evidence="8 9">
    <name type="scientific">Prauserella halophila</name>
    <dbReference type="NCBI Taxonomy" id="185641"/>
    <lineage>
        <taxon>Bacteria</taxon>
        <taxon>Bacillati</taxon>
        <taxon>Actinomycetota</taxon>
        <taxon>Actinomycetes</taxon>
        <taxon>Pseudonocardiales</taxon>
        <taxon>Pseudonocardiaceae</taxon>
        <taxon>Prauserella</taxon>
    </lineage>
</organism>
<evidence type="ECO:0000256" key="2">
    <source>
        <dbReference type="ARBA" id="ARBA00008335"/>
    </source>
</evidence>
<dbReference type="Gene3D" id="1.20.1250.20">
    <property type="entry name" value="MFS general substrate transporter like domains"/>
    <property type="match status" value="2"/>
</dbReference>
<protein>
    <submittedName>
        <fullName evidence="8">MFS transporter</fullName>
    </submittedName>
</protein>
<accession>A0ABN1WAK3</accession>
<evidence type="ECO:0000256" key="3">
    <source>
        <dbReference type="ARBA" id="ARBA00022448"/>
    </source>
</evidence>
<keyword evidence="9" id="KW-1185">Reference proteome</keyword>
<feature type="transmembrane region" description="Helical" evidence="7">
    <location>
        <begin position="174"/>
        <end position="199"/>
    </location>
</feature>
<sequence length="356" mass="35570">MIVELALSEGGFATAQLALPLIGVVVLAYNGRIYTAIGAQRQAFLSALLLLGGMVVIGAIPHVVGLVVGLLLCGLGSASLDAATNAAAIDLERETGRHYLSFMHGFQAGAALLGAAAASGLFALGWEYPAVAIVTTAAVCLPTAVVTLCVRFAVTGDPEEVEEIPSSLWRNSTFVRLVLLCLVGSAAEAIATVWAVIYLQEGGTSIAVAGAVFGGFNGAMIVGRFANGPLIEAFGARVSLWVSGSLMAVSGLLLLTAPNEIVSAVGVVLLGLAVAGVQPSTISAAGTLGSNSGAAASGIMLSAYLALVIAPFVYGWVADWTSLASAMSIVALCGVVGTLLVAGLPKGGRAGASSEA</sequence>
<feature type="transmembrane region" description="Helical" evidence="7">
    <location>
        <begin position="238"/>
        <end position="255"/>
    </location>
</feature>
<proteinExistence type="inferred from homology"/>
<dbReference type="InterPro" id="IPR051788">
    <property type="entry name" value="MFS_Transporter"/>
</dbReference>
<feature type="transmembrane region" description="Helical" evidence="7">
    <location>
        <begin position="130"/>
        <end position="154"/>
    </location>
</feature>
<gene>
    <name evidence="8" type="ORF">GCM10009676_24970</name>
</gene>
<comment type="similarity">
    <text evidence="2">Belongs to the major facilitator superfamily.</text>
</comment>
<evidence type="ECO:0000256" key="7">
    <source>
        <dbReference type="SAM" id="Phobius"/>
    </source>
</evidence>
<comment type="caution">
    <text evidence="8">The sequence shown here is derived from an EMBL/GenBank/DDBJ whole genome shotgun (WGS) entry which is preliminary data.</text>
</comment>
<dbReference type="PANTHER" id="PTHR23514">
    <property type="entry name" value="BYPASS OF STOP CODON PROTEIN 6"/>
    <property type="match status" value="1"/>
</dbReference>
<feature type="transmembrane region" description="Helical" evidence="7">
    <location>
        <begin position="294"/>
        <end position="317"/>
    </location>
</feature>
<feature type="transmembrane region" description="Helical" evidence="7">
    <location>
        <begin position="100"/>
        <end position="124"/>
    </location>
</feature>
<evidence type="ECO:0000256" key="5">
    <source>
        <dbReference type="ARBA" id="ARBA00022989"/>
    </source>
</evidence>
<keyword evidence="6 7" id="KW-0472">Membrane</keyword>
<dbReference type="PANTHER" id="PTHR23514:SF3">
    <property type="entry name" value="BYPASS OF STOP CODON PROTEIN 6"/>
    <property type="match status" value="1"/>
</dbReference>